<dbReference type="AlphaFoldDB" id="A0A0N7HV54"/>
<dbReference type="EMBL" id="MG372114">
    <property type="protein sequence ID" value="AXJ99052.1"/>
    <property type="molecule type" value="Genomic_DNA"/>
</dbReference>
<dbReference type="Pfam" id="PF12161">
    <property type="entry name" value="HsdM_N"/>
    <property type="match status" value="1"/>
</dbReference>
<dbReference type="GO" id="GO:0008168">
    <property type="term" value="F:methyltransferase activity"/>
    <property type="evidence" value="ECO:0007669"/>
    <property type="project" value="UniProtKB-KW"/>
</dbReference>
<reference evidence="3" key="2">
    <citation type="submission" date="2016-08" db="EMBL/GenBank/DDBJ databases">
        <title>Salmonella enterica subsp. enterica serovar Typhimurium strain SC523 plasmid pSC523, complete sequence.</title>
        <authorList>
            <person name="Shi H.P."/>
            <person name="Liu B.H."/>
            <person name="Xiang R."/>
            <person name="Lei C.W."/>
            <person name="Wang Y.X."/>
            <person name="Zou W.C."/>
            <person name="Wang H.N."/>
        </authorList>
    </citation>
    <scope>NUCLEOTIDE SEQUENCE</scope>
    <source>
        <strain evidence="3">SC523</strain>
        <plasmid evidence="3">pSC523</plasmid>
    </source>
</reference>
<evidence type="ECO:0000259" key="1">
    <source>
        <dbReference type="Pfam" id="PF12161"/>
    </source>
</evidence>
<reference evidence="2" key="1">
    <citation type="submission" date="2015-07" db="EMBL/GenBank/DDBJ databases">
        <title>Inchi2 plasmids mediate dissemination of oqxab in Salmonella typhimurium.</title>
        <authorList>
            <person name="Wong M.H."/>
            <person name="Chen S."/>
        </authorList>
    </citation>
    <scope>NUCLEOTIDE SEQUENCE</scope>
    <source>
        <strain evidence="2">ST06-53</strain>
        <plasmid evidence="2">pHK0653</plasmid>
    </source>
</reference>
<evidence type="ECO:0000313" key="4">
    <source>
        <dbReference type="EMBL" id="AXJ99052.1"/>
    </source>
</evidence>
<dbReference type="InterPro" id="IPR022749">
    <property type="entry name" value="D12N6_MeTrfase_N"/>
</dbReference>
<protein>
    <submittedName>
        <fullName evidence="2">Type I restriction-modification system, DNA-methyltransferase subunit M</fullName>
    </submittedName>
</protein>
<evidence type="ECO:0000313" key="3">
    <source>
        <dbReference type="EMBL" id="ARJ58468.1"/>
    </source>
</evidence>
<proteinExistence type="predicted"/>
<keyword evidence="2" id="KW-0808">Transferase</keyword>
<dbReference type="EMBL" id="KX721511">
    <property type="protein sequence ID" value="ARJ58468.1"/>
    <property type="molecule type" value="Genomic_DNA"/>
</dbReference>
<evidence type="ECO:0000313" key="2">
    <source>
        <dbReference type="EMBL" id="ALI92993.1"/>
    </source>
</evidence>
<feature type="domain" description="N6 adenine-specific DNA methyltransferase N-terminal" evidence="1">
    <location>
        <begin position="13"/>
        <end position="59"/>
    </location>
</feature>
<dbReference type="EMBL" id="KT334335">
    <property type="protein sequence ID" value="ALI92993.1"/>
    <property type="molecule type" value="Genomic_DNA"/>
</dbReference>
<geneLocation type="plasmid" evidence="2">
    <name>pHK0653</name>
</geneLocation>
<reference evidence="4" key="3">
    <citation type="submission" date="2017-10" db="EMBL/GenBank/DDBJ databases">
        <title>Salmonella enterica Serovar Typhimurium strain JZ26 plasmid pJZ26, complete sequence.</title>
        <authorList>
            <person name="Li Y."/>
        </authorList>
    </citation>
    <scope>NUCLEOTIDE SEQUENCE</scope>
    <source>
        <strain evidence="4">JZ26</strain>
        <plasmid evidence="4">pJZ26</plasmid>
    </source>
</reference>
<keyword evidence="2" id="KW-0614">Plasmid</keyword>
<name>A0A0N7HV54_SALTM</name>
<keyword evidence="2" id="KW-0489">Methyltransferase</keyword>
<sequence length="80" mass="8931">MAEFVGSAASQADFIWKNAEDLWGGDFKHTDFGKIILPFTLLRRLECALESTREASLDSQPATIEFLEAEFSVDFDALLS</sequence>
<geneLocation type="plasmid" evidence="3">
    <name>pSC523</name>
</geneLocation>
<dbReference type="PATRIC" id="fig|90371.861.peg.1951"/>
<geneLocation type="plasmid" evidence="4">
    <name>pJZ26</name>
</geneLocation>
<dbReference type="GO" id="GO:0032259">
    <property type="term" value="P:methylation"/>
    <property type="evidence" value="ECO:0007669"/>
    <property type="project" value="UniProtKB-KW"/>
</dbReference>
<accession>A0A0N7HV54</accession>
<organism evidence="2">
    <name type="scientific">Salmonella typhimurium</name>
    <dbReference type="NCBI Taxonomy" id="90371"/>
    <lineage>
        <taxon>Bacteria</taxon>
        <taxon>Pseudomonadati</taxon>
        <taxon>Pseudomonadota</taxon>
        <taxon>Gammaproteobacteria</taxon>
        <taxon>Enterobacterales</taxon>
        <taxon>Enterobacteriaceae</taxon>
        <taxon>Salmonella</taxon>
    </lineage>
</organism>